<dbReference type="EMBL" id="CACRYJ010000011">
    <property type="protein sequence ID" value="VZO35490.1"/>
    <property type="molecule type" value="Genomic_DNA"/>
</dbReference>
<keyword evidence="1 3" id="KW-0238">DNA-binding</keyword>
<dbReference type="AlphaFoldDB" id="A0A7M4DEZ7"/>
<dbReference type="Proteomes" id="UP000419743">
    <property type="component" value="Unassembled WGS sequence"/>
</dbReference>
<gene>
    <name evidence="3" type="ORF">HALOF300_00688</name>
</gene>
<protein>
    <submittedName>
        <fullName evidence="3">Putative DNA-binding transcriptional regulator</fullName>
    </submittedName>
</protein>
<evidence type="ECO:0000313" key="4">
    <source>
        <dbReference type="Proteomes" id="UP000419743"/>
    </source>
</evidence>
<dbReference type="Pfam" id="PF00440">
    <property type="entry name" value="TetR_N"/>
    <property type="match status" value="1"/>
</dbReference>
<keyword evidence="4" id="KW-1185">Reference proteome</keyword>
<dbReference type="InterPro" id="IPR009057">
    <property type="entry name" value="Homeodomain-like_sf"/>
</dbReference>
<dbReference type="RefSeq" id="WP_156739284.1">
    <property type="nucleotide sequence ID" value="NZ_CACRYJ010000011.1"/>
</dbReference>
<dbReference type="InterPro" id="IPR001647">
    <property type="entry name" value="HTH_TetR"/>
</dbReference>
<comment type="caution">
    <text evidence="3">The sequence shown here is derived from an EMBL/GenBank/DDBJ whole genome shotgun (WGS) entry which is preliminary data.</text>
</comment>
<evidence type="ECO:0000256" key="1">
    <source>
        <dbReference type="ARBA" id="ARBA00023125"/>
    </source>
</evidence>
<evidence type="ECO:0000313" key="3">
    <source>
        <dbReference type="EMBL" id="VZO35490.1"/>
    </source>
</evidence>
<dbReference type="SUPFAM" id="SSF46689">
    <property type="entry name" value="Homeodomain-like"/>
    <property type="match status" value="1"/>
</dbReference>
<feature type="domain" description="HTH tetR-type" evidence="2">
    <location>
        <begin position="18"/>
        <end position="64"/>
    </location>
</feature>
<dbReference type="GO" id="GO:0003677">
    <property type="term" value="F:DNA binding"/>
    <property type="evidence" value="ECO:0007669"/>
    <property type="project" value="UniProtKB-KW"/>
</dbReference>
<sequence>MREVSIPVMEPSPAQVRLMESAERLVALRGFDGASSRAITQAAGHRNHSAINYYFGSRQGLLDSIYHWRSTPISAHRGAMVADLVAHGRETDPEALMRAFVEPYATALDALRPSFWARYSVASLANRPLIFMGEVRRDVKRFNDIEVPLSVTLDLFDMMRAVACGGREPDAGLRVAVIVRSINATMAAWEADVERRDLDTVPLEVLAEQAVRLGSVTLTS</sequence>
<name>A0A7M4DEZ7_9MICO</name>
<proteinExistence type="predicted"/>
<reference evidence="3 4" key="1">
    <citation type="submission" date="2019-11" db="EMBL/GenBank/DDBJ databases">
        <authorList>
            <person name="Criscuolo A."/>
        </authorList>
    </citation>
    <scope>NUCLEOTIDE SEQUENCE [LARGE SCALE GENOMIC DNA]</scope>
    <source>
        <strain evidence="3">CIP111667</strain>
    </source>
</reference>
<organism evidence="3 4">
    <name type="scientific">Occultella aeris</name>
    <dbReference type="NCBI Taxonomy" id="2761496"/>
    <lineage>
        <taxon>Bacteria</taxon>
        <taxon>Bacillati</taxon>
        <taxon>Actinomycetota</taxon>
        <taxon>Actinomycetes</taxon>
        <taxon>Micrococcales</taxon>
        <taxon>Ruaniaceae</taxon>
        <taxon>Occultella</taxon>
    </lineage>
</organism>
<accession>A0A7M4DEZ7</accession>
<dbReference type="Gene3D" id="1.10.357.10">
    <property type="entry name" value="Tetracycline Repressor, domain 2"/>
    <property type="match status" value="1"/>
</dbReference>
<evidence type="ECO:0000259" key="2">
    <source>
        <dbReference type="Pfam" id="PF00440"/>
    </source>
</evidence>